<evidence type="ECO:0000256" key="1">
    <source>
        <dbReference type="SAM" id="SignalP"/>
    </source>
</evidence>
<sequence length="134" mass="14004">MLKSLCTALFLTGIGSMALAGDGHASLIGPWKVTEVSDTVLPAEAPTELEFLKDGALAGNAGCNRLIGNYEVGADGAITLSPQGVTMMACPEGAMAQETRLLELMPQITNYTFDKGGALMLTTQDGQIIRAERS</sequence>
<evidence type="ECO:0000259" key="2">
    <source>
        <dbReference type="Pfam" id="PF03724"/>
    </source>
</evidence>
<evidence type="ECO:0000313" key="3">
    <source>
        <dbReference type="EMBL" id="SIS18217.1"/>
    </source>
</evidence>
<dbReference type="PANTHER" id="PTHR35535">
    <property type="entry name" value="HEAT SHOCK PROTEIN HSLJ"/>
    <property type="match status" value="1"/>
</dbReference>
<proteinExistence type="predicted"/>
<protein>
    <submittedName>
        <fullName evidence="3">Heat shock protein HslJ</fullName>
    </submittedName>
</protein>
<feature type="domain" description="DUF306" evidence="2">
    <location>
        <begin position="27"/>
        <end position="127"/>
    </location>
</feature>
<keyword evidence="1" id="KW-0732">Signal</keyword>
<dbReference type="InterPro" id="IPR038670">
    <property type="entry name" value="HslJ-like_sf"/>
</dbReference>
<organism evidence="3 4">
    <name type="scientific">Roseovarius nanhaiticus</name>
    <dbReference type="NCBI Taxonomy" id="573024"/>
    <lineage>
        <taxon>Bacteria</taxon>
        <taxon>Pseudomonadati</taxon>
        <taxon>Pseudomonadota</taxon>
        <taxon>Alphaproteobacteria</taxon>
        <taxon>Rhodobacterales</taxon>
        <taxon>Roseobacteraceae</taxon>
        <taxon>Roseovarius</taxon>
    </lineage>
</organism>
<gene>
    <name evidence="3" type="ORF">SAMN05421666_2309</name>
</gene>
<dbReference type="InterPro" id="IPR005184">
    <property type="entry name" value="DUF306_Meta_HslJ"/>
</dbReference>
<dbReference type="STRING" id="573024.SAMN05216208_3010"/>
<dbReference type="Gene3D" id="2.40.128.270">
    <property type="match status" value="1"/>
</dbReference>
<dbReference type="PANTHER" id="PTHR35535:SF1">
    <property type="entry name" value="HEAT SHOCK PROTEIN HSLJ"/>
    <property type="match status" value="1"/>
</dbReference>
<feature type="chain" id="PRO_5009942296" evidence="1">
    <location>
        <begin position="21"/>
        <end position="134"/>
    </location>
</feature>
<dbReference type="EMBL" id="FTNV01000002">
    <property type="protein sequence ID" value="SIS18217.1"/>
    <property type="molecule type" value="Genomic_DNA"/>
</dbReference>
<keyword evidence="4" id="KW-1185">Reference proteome</keyword>
<dbReference type="Proteomes" id="UP000186019">
    <property type="component" value="Unassembled WGS sequence"/>
</dbReference>
<dbReference type="Pfam" id="PF03724">
    <property type="entry name" value="META"/>
    <property type="match status" value="1"/>
</dbReference>
<dbReference type="RefSeq" id="WP_076534112.1">
    <property type="nucleotide sequence ID" value="NZ_FOAC01000003.1"/>
</dbReference>
<reference evidence="3 4" key="1">
    <citation type="submission" date="2017-01" db="EMBL/GenBank/DDBJ databases">
        <authorList>
            <person name="Mah S.A."/>
            <person name="Swanson W.J."/>
            <person name="Moy G.W."/>
            <person name="Vacquier V.D."/>
        </authorList>
    </citation>
    <scope>NUCLEOTIDE SEQUENCE [LARGE SCALE GENOMIC DNA]</scope>
    <source>
        <strain evidence="3 4">DSM 29590</strain>
    </source>
</reference>
<accession>A0A1N7H033</accession>
<keyword evidence="3" id="KW-0346">Stress response</keyword>
<feature type="signal peptide" evidence="1">
    <location>
        <begin position="1"/>
        <end position="20"/>
    </location>
</feature>
<dbReference type="AlphaFoldDB" id="A0A1N7H033"/>
<dbReference type="InterPro" id="IPR053147">
    <property type="entry name" value="Hsp_HslJ-like"/>
</dbReference>
<evidence type="ECO:0000313" key="4">
    <source>
        <dbReference type="Proteomes" id="UP000186019"/>
    </source>
</evidence>
<name>A0A1N7H033_9RHOB</name>